<evidence type="ECO:0000256" key="1">
    <source>
        <dbReference type="SAM" id="MobiDB-lite"/>
    </source>
</evidence>
<protein>
    <recommendedName>
        <fullName evidence="4">Abi-like protein</fullName>
    </recommendedName>
</protein>
<dbReference type="AlphaFoldDB" id="A0A934U6Y0"/>
<gene>
    <name evidence="2" type="ORF">JGU71_29325</name>
</gene>
<dbReference type="EMBL" id="JAEMNV010000022">
    <property type="protein sequence ID" value="MBJ8342991.1"/>
    <property type="molecule type" value="Genomic_DNA"/>
</dbReference>
<sequence>MQQKSVMAVVSHLSRPRFDTYLAVAGSDRAALELYRWNVEMAGALQESLGVVEVMLRNAIDRELKLWNPQQPSPTGSAAFAANWVERPAPPLHKILNPPARGRGRPAHSTFATAKKRAQSDCDLRSPGHPRHRFPVSHDDVVAHITFGTWVKLLPKKTSGSAVSGQQKLWTDALHAAFPHNPSPLVVHFWVNRLHQLRNRVAHLEPLILTDVRSYHLTAARLLGAIEPGLRDWYAGTSRVPVVLAAKP</sequence>
<dbReference type="RefSeq" id="WP_199708679.1">
    <property type="nucleotide sequence ID" value="NZ_JAEMNV010000022.1"/>
</dbReference>
<keyword evidence="3" id="KW-1185">Reference proteome</keyword>
<reference evidence="2" key="1">
    <citation type="submission" date="2020-12" db="EMBL/GenBank/DDBJ databases">
        <title>Antrihabitans popcorni sp. nov. and Antrihabitans auranticaus sp. nov., isolated from a larva cave.</title>
        <authorList>
            <person name="Lee S.D."/>
            <person name="Kim I.S."/>
        </authorList>
    </citation>
    <scope>NUCLEOTIDE SEQUENCE</scope>
    <source>
        <strain evidence="2">YC3-6</strain>
    </source>
</reference>
<organism evidence="2 3">
    <name type="scientific">Antrihabitans stalagmiti</name>
    <dbReference type="NCBI Taxonomy" id="2799499"/>
    <lineage>
        <taxon>Bacteria</taxon>
        <taxon>Bacillati</taxon>
        <taxon>Actinomycetota</taxon>
        <taxon>Actinomycetes</taxon>
        <taxon>Mycobacteriales</taxon>
        <taxon>Nocardiaceae</taxon>
        <taxon>Antrihabitans</taxon>
    </lineage>
</organism>
<comment type="caution">
    <text evidence="2">The sequence shown here is derived from an EMBL/GenBank/DDBJ whole genome shotgun (WGS) entry which is preliminary data.</text>
</comment>
<dbReference type="Proteomes" id="UP000655868">
    <property type="component" value="Unassembled WGS sequence"/>
</dbReference>
<name>A0A934U6Y0_9NOCA</name>
<proteinExistence type="predicted"/>
<evidence type="ECO:0000313" key="3">
    <source>
        <dbReference type="Proteomes" id="UP000655868"/>
    </source>
</evidence>
<evidence type="ECO:0000313" key="2">
    <source>
        <dbReference type="EMBL" id="MBJ8342991.1"/>
    </source>
</evidence>
<feature type="region of interest" description="Disordered" evidence="1">
    <location>
        <begin position="96"/>
        <end position="135"/>
    </location>
</feature>
<evidence type="ECO:0008006" key="4">
    <source>
        <dbReference type="Google" id="ProtNLM"/>
    </source>
</evidence>
<accession>A0A934U6Y0</accession>